<evidence type="ECO:0000313" key="3">
    <source>
        <dbReference type="Proteomes" id="UP000193006"/>
    </source>
</evidence>
<keyword evidence="3" id="KW-1185">Reference proteome</keyword>
<evidence type="ECO:0000313" key="2">
    <source>
        <dbReference type="EMBL" id="ARK30468.1"/>
    </source>
</evidence>
<protein>
    <submittedName>
        <fullName evidence="2">Anti-repressor SinI</fullName>
    </submittedName>
</protein>
<feature type="domain" description="Sin" evidence="1">
    <location>
        <begin position="4"/>
        <end position="42"/>
    </location>
</feature>
<sequence length="44" mass="5246">MIFSPEDERKSSLDLEWLQLLLEAKRIGLTPKEVRDFIMLNKNK</sequence>
<dbReference type="Proteomes" id="UP000193006">
    <property type="component" value="Chromosome"/>
</dbReference>
<dbReference type="Pfam" id="PF08671">
    <property type="entry name" value="SinI"/>
    <property type="match status" value="1"/>
</dbReference>
<organism evidence="2 3">
    <name type="scientific">Halalkalibacter krulwichiae</name>
    <dbReference type="NCBI Taxonomy" id="199441"/>
    <lineage>
        <taxon>Bacteria</taxon>
        <taxon>Bacillati</taxon>
        <taxon>Bacillota</taxon>
        <taxon>Bacilli</taxon>
        <taxon>Bacillales</taxon>
        <taxon>Bacillaceae</taxon>
        <taxon>Halalkalibacter</taxon>
    </lineage>
</organism>
<dbReference type="RefSeq" id="WP_084372020.1">
    <property type="nucleotide sequence ID" value="NZ_CP020814.1"/>
</dbReference>
<dbReference type="AlphaFoldDB" id="A0A1X9MAN7"/>
<gene>
    <name evidence="2" type="ORF">BkAM31D_11865</name>
</gene>
<dbReference type="InterPro" id="IPR010981">
    <property type="entry name" value="SinR/SinI_dimer_dom"/>
</dbReference>
<dbReference type="InterPro" id="IPR036281">
    <property type="entry name" value="SinR/SinI_dimer_dom_sf"/>
</dbReference>
<reference evidence="2 3" key="1">
    <citation type="submission" date="2017-04" db="EMBL/GenBank/DDBJ databases">
        <title>Bacillus krulwichiae AM31D Genome sequencing and assembly.</title>
        <authorList>
            <person name="Krulwich T.A."/>
            <person name="Anastor L."/>
            <person name="Ehrlich R."/>
            <person name="Ehrlich G.D."/>
            <person name="Janto B."/>
        </authorList>
    </citation>
    <scope>NUCLEOTIDE SEQUENCE [LARGE SCALE GENOMIC DNA]</scope>
    <source>
        <strain evidence="2 3">AM31D</strain>
    </source>
</reference>
<dbReference type="SUPFAM" id="SSF47406">
    <property type="entry name" value="SinR repressor dimerisation domain-like"/>
    <property type="match status" value="1"/>
</dbReference>
<dbReference type="GO" id="GO:0046983">
    <property type="term" value="F:protein dimerization activity"/>
    <property type="evidence" value="ECO:0007669"/>
    <property type="project" value="InterPro"/>
</dbReference>
<evidence type="ECO:0000259" key="1">
    <source>
        <dbReference type="PROSITE" id="PS51500"/>
    </source>
</evidence>
<dbReference type="GO" id="GO:0006355">
    <property type="term" value="P:regulation of DNA-templated transcription"/>
    <property type="evidence" value="ECO:0007669"/>
    <property type="project" value="InterPro"/>
</dbReference>
<accession>A0A1X9MAN7</accession>
<dbReference type="KEGG" id="bkw:BkAM31D_11865"/>
<dbReference type="PROSITE" id="PS51500">
    <property type="entry name" value="SIN"/>
    <property type="match status" value="1"/>
</dbReference>
<dbReference type="EMBL" id="CP020814">
    <property type="protein sequence ID" value="ARK30468.1"/>
    <property type="molecule type" value="Genomic_DNA"/>
</dbReference>
<name>A0A1X9MAN7_9BACI</name>
<proteinExistence type="predicted"/>